<protein>
    <submittedName>
        <fullName evidence="2">Uncharacterized protein</fullName>
    </submittedName>
</protein>
<gene>
    <name evidence="2" type="ORF">BDN71DRAFT_1450148</name>
</gene>
<name>A0A9P6D730_PLEER</name>
<organism evidence="2 3">
    <name type="scientific">Pleurotus eryngii</name>
    <name type="common">Boletus of the steppes</name>
    <dbReference type="NCBI Taxonomy" id="5323"/>
    <lineage>
        <taxon>Eukaryota</taxon>
        <taxon>Fungi</taxon>
        <taxon>Dikarya</taxon>
        <taxon>Basidiomycota</taxon>
        <taxon>Agaricomycotina</taxon>
        <taxon>Agaricomycetes</taxon>
        <taxon>Agaricomycetidae</taxon>
        <taxon>Agaricales</taxon>
        <taxon>Pleurotineae</taxon>
        <taxon>Pleurotaceae</taxon>
        <taxon>Pleurotus</taxon>
    </lineage>
</organism>
<proteinExistence type="predicted"/>
<comment type="caution">
    <text evidence="2">The sequence shown here is derived from an EMBL/GenBank/DDBJ whole genome shotgun (WGS) entry which is preliminary data.</text>
</comment>
<dbReference type="AlphaFoldDB" id="A0A9P6D730"/>
<feature type="compositionally biased region" description="Basic and acidic residues" evidence="1">
    <location>
        <begin position="790"/>
        <end position="802"/>
    </location>
</feature>
<evidence type="ECO:0000256" key="1">
    <source>
        <dbReference type="SAM" id="MobiDB-lite"/>
    </source>
</evidence>
<keyword evidence="3" id="KW-1185">Reference proteome</keyword>
<evidence type="ECO:0000313" key="2">
    <source>
        <dbReference type="EMBL" id="KAF9493642.1"/>
    </source>
</evidence>
<dbReference type="PANTHER" id="PTHR39214">
    <property type="entry name" value="MICROBODY (PEROXISOME) BIOGENESIS PROTEIN PEROXIN 8 (EUROFUNG)"/>
    <property type="match status" value="1"/>
</dbReference>
<dbReference type="OrthoDB" id="2357318at2759"/>
<dbReference type="EMBL" id="MU154583">
    <property type="protein sequence ID" value="KAF9493642.1"/>
    <property type="molecule type" value="Genomic_DNA"/>
</dbReference>
<reference evidence="2" key="1">
    <citation type="submission" date="2020-11" db="EMBL/GenBank/DDBJ databases">
        <authorList>
            <consortium name="DOE Joint Genome Institute"/>
            <person name="Ahrendt S."/>
            <person name="Riley R."/>
            <person name="Andreopoulos W."/>
            <person name="Labutti K."/>
            <person name="Pangilinan J."/>
            <person name="Ruiz-Duenas F.J."/>
            <person name="Barrasa J.M."/>
            <person name="Sanchez-Garcia M."/>
            <person name="Camarero S."/>
            <person name="Miyauchi S."/>
            <person name="Serrano A."/>
            <person name="Linde D."/>
            <person name="Babiker R."/>
            <person name="Drula E."/>
            <person name="Ayuso-Fernandez I."/>
            <person name="Pacheco R."/>
            <person name="Padilla G."/>
            <person name="Ferreira P."/>
            <person name="Barriuso J."/>
            <person name="Kellner H."/>
            <person name="Castanera R."/>
            <person name="Alfaro M."/>
            <person name="Ramirez L."/>
            <person name="Pisabarro A.G."/>
            <person name="Kuo A."/>
            <person name="Tritt A."/>
            <person name="Lipzen A."/>
            <person name="He G."/>
            <person name="Yan M."/>
            <person name="Ng V."/>
            <person name="Cullen D."/>
            <person name="Martin F."/>
            <person name="Rosso M.-N."/>
            <person name="Henrissat B."/>
            <person name="Hibbett D."/>
            <person name="Martinez A.T."/>
            <person name="Grigoriev I.V."/>
        </authorList>
    </citation>
    <scope>NUCLEOTIDE SEQUENCE</scope>
    <source>
        <strain evidence="2">ATCC 90797</strain>
    </source>
</reference>
<dbReference type="InterPro" id="IPR055334">
    <property type="entry name" value="PEX8-like"/>
</dbReference>
<accession>A0A9P6D730</accession>
<dbReference type="PANTHER" id="PTHR39214:SF1">
    <property type="entry name" value="MICROBODY (PEROXISOME) BIOGENESIS PROTEIN PEROXIN 8 (EUROFUNG)"/>
    <property type="match status" value="1"/>
</dbReference>
<evidence type="ECO:0000313" key="3">
    <source>
        <dbReference type="Proteomes" id="UP000807025"/>
    </source>
</evidence>
<sequence>MDRGYTNFLTHLHAGSTKIPLQKIQATLSHYLAHASPLPTPLAGTVVSSPLFLALSYQRLQTLSTAFRYALHVKYQFIEAELEERQSQSLGWGLLANVFSRGVITRIQQWVGAILKGLQGGHPILRLVCCCGILLGMEDLRVVVPKEGDDNHRRITFEGSTAKGNVEDEAVVALAESMDRYSYLEGDAGWEKEFRKIVDAEEVDALSLSLIMMSQCASLIPSDKLRAIPLQTLSRLLASSIEATFQSGTYLSKLDASCTLAQDGTLSVSATFNDSILAMSASPLFVNIGPLSRLTARTISTLMNVQPREGLLAADAALITLQDVTDRVKNGWEESLLGGLTSDEMTPEVQALSTNIWMTFKTMLFSVVMISKEVLREAVYVSPTLYQPSFDGSKNTAPSDLALLTLRSLYNLSFIIYEFGGVASLVSADQGGGFKELKETFYLALDNLTGQLLFDADDQFPGRRSQVEAWTREICAQIRATMPVQSPRVMVGLQNLRTQVLGHCRRAKTVFVLATIEQLIPVLSAGSLQDWVLPMCLPILEDDEHREAYESAHSVLLAIFSSRAQDLLATPHDIDPYPSANGHDMSERQSQKLATNIDTNIAVRLLPLYTTYLIESSRQGKLNVHQLRLAFSTVVRFASASVKATTTEEPTSTAEKYGLTWYCIEALLNAIRDLSEERTRSQSLGAYDDHRHRLHLMIISTIPFLPLDLLPRVLDEIRAIIIQGRKRHFDLGSTPARLADREARRKELNQALLSEILEGVGDLEKDFVMRWWYDNRHILEDDIRPGADHQRLGSARKKEVKNPDGALSRL</sequence>
<dbReference type="Proteomes" id="UP000807025">
    <property type="component" value="Unassembled WGS sequence"/>
</dbReference>
<feature type="region of interest" description="Disordered" evidence="1">
    <location>
        <begin position="790"/>
        <end position="810"/>
    </location>
</feature>